<dbReference type="KEGG" id="cmv:CMUST_13985"/>
<gene>
    <name evidence="8" type="ORF">CMUST_13985</name>
</gene>
<comment type="subcellular location">
    <subcellularLocation>
        <location evidence="6">Cell membrane</location>
        <topology evidence="6">Multi-pass membrane protein</topology>
    </subcellularLocation>
    <subcellularLocation>
        <location evidence="1">Membrane</location>
        <topology evidence="1">Multi-pass membrane protein</topology>
    </subcellularLocation>
</comment>
<dbReference type="PANTHER" id="PTHR30477">
    <property type="entry name" value="ABC-TRANSPORTER METAL-BINDING PROTEIN"/>
    <property type="match status" value="1"/>
</dbReference>
<reference evidence="9" key="2">
    <citation type="submission" date="2015-05" db="EMBL/GenBank/DDBJ databases">
        <title>Complete genome sequence of Corynebacterium mustelae DSM 45274, isolated from various tissues of a male ferret with lethal sepsis.</title>
        <authorList>
            <person name="Ruckert C."/>
            <person name="Albersmeier A."/>
            <person name="Winkler A."/>
            <person name="Tauch A."/>
        </authorList>
    </citation>
    <scope>NUCLEOTIDE SEQUENCE [LARGE SCALE GENOMIC DNA]</scope>
    <source>
        <strain evidence="9">DSM 45274</strain>
    </source>
</reference>
<dbReference type="RefSeq" id="WP_047262988.1">
    <property type="nucleotide sequence ID" value="NZ_CP011542.1"/>
</dbReference>
<feature type="transmembrane region" description="Helical" evidence="7">
    <location>
        <begin position="6"/>
        <end position="26"/>
    </location>
</feature>
<evidence type="ECO:0000256" key="6">
    <source>
        <dbReference type="RuleBase" id="RU003943"/>
    </source>
</evidence>
<feature type="transmembrane region" description="Helical" evidence="7">
    <location>
        <begin position="198"/>
        <end position="215"/>
    </location>
</feature>
<evidence type="ECO:0000256" key="5">
    <source>
        <dbReference type="ARBA" id="ARBA00023136"/>
    </source>
</evidence>
<dbReference type="EMBL" id="CP011542">
    <property type="protein sequence ID" value="AKK07090.1"/>
    <property type="molecule type" value="Genomic_DNA"/>
</dbReference>
<dbReference type="OrthoDB" id="3260923at2"/>
<dbReference type="GO" id="GO:0055085">
    <property type="term" value="P:transmembrane transport"/>
    <property type="evidence" value="ECO:0007669"/>
    <property type="project" value="InterPro"/>
</dbReference>
<feature type="transmembrane region" description="Helical" evidence="7">
    <location>
        <begin position="91"/>
        <end position="113"/>
    </location>
</feature>
<keyword evidence="9" id="KW-1185">Reference proteome</keyword>
<dbReference type="PATRIC" id="fig|571915.4.peg.3002"/>
<dbReference type="SUPFAM" id="SSF81345">
    <property type="entry name" value="ABC transporter involved in vitamin B12 uptake, BtuC"/>
    <property type="match status" value="1"/>
</dbReference>
<feature type="transmembrane region" description="Helical" evidence="7">
    <location>
        <begin position="164"/>
        <end position="192"/>
    </location>
</feature>
<keyword evidence="6" id="KW-0813">Transport</keyword>
<evidence type="ECO:0000313" key="8">
    <source>
        <dbReference type="EMBL" id="AKK07090.1"/>
    </source>
</evidence>
<protein>
    <submittedName>
        <fullName evidence="8">ABC-type Mn2+/Zn2+ transport system, permease component</fullName>
    </submittedName>
</protein>
<feature type="transmembrane region" description="Helical" evidence="7">
    <location>
        <begin position="247"/>
        <end position="270"/>
    </location>
</feature>
<dbReference type="Gene3D" id="1.10.3470.10">
    <property type="entry name" value="ABC transporter involved in vitamin B12 uptake, BtuC"/>
    <property type="match status" value="1"/>
</dbReference>
<dbReference type="PANTHER" id="PTHR30477:SF0">
    <property type="entry name" value="METAL TRANSPORT SYSTEM MEMBRANE PROTEIN TM_0125-RELATED"/>
    <property type="match status" value="1"/>
</dbReference>
<evidence type="ECO:0000256" key="7">
    <source>
        <dbReference type="SAM" id="Phobius"/>
    </source>
</evidence>
<evidence type="ECO:0000256" key="3">
    <source>
        <dbReference type="ARBA" id="ARBA00022692"/>
    </source>
</evidence>
<keyword evidence="5 7" id="KW-0472">Membrane</keyword>
<evidence type="ECO:0000256" key="1">
    <source>
        <dbReference type="ARBA" id="ARBA00004141"/>
    </source>
</evidence>
<comment type="similarity">
    <text evidence="2 6">Belongs to the ABC-3 integral membrane protein family.</text>
</comment>
<keyword evidence="4 7" id="KW-1133">Transmembrane helix</keyword>
<dbReference type="AlphaFoldDB" id="A0A0G3H2T4"/>
<feature type="transmembrane region" description="Helical" evidence="7">
    <location>
        <begin position="38"/>
        <end position="56"/>
    </location>
</feature>
<sequence>MLGILLLPIIEIVVLGAAMGGVGALAIAGRRVFFAESLSHATFPGAVLGVVVGQWLGGDISTWLFIGAGLLCIPLAWLMRFLSGLPGISATAAAGIVLTLGFALGVFLLRWFQPLPVKVEGFLTGSLLAVSESDVIAAVVVLLAAVVVIVVWGRKLVVYYFDPVAFRVAGLSTTLAEAATLGLLCAAMVVAIPAVGSILSIALLVAPAAGVMGFVRTMRSLILLAAIAGVMIGLIGLYIAVHFSLSAGGTIAVVAGVFYVACRFIGWGTCMSWNFRKRPKITSNAFGT</sequence>
<evidence type="ECO:0000256" key="2">
    <source>
        <dbReference type="ARBA" id="ARBA00008034"/>
    </source>
</evidence>
<feature type="transmembrane region" description="Helical" evidence="7">
    <location>
        <begin position="222"/>
        <end position="241"/>
    </location>
</feature>
<evidence type="ECO:0000313" key="9">
    <source>
        <dbReference type="Proteomes" id="UP000035199"/>
    </source>
</evidence>
<proteinExistence type="inferred from homology"/>
<dbReference type="Pfam" id="PF00950">
    <property type="entry name" value="ABC-3"/>
    <property type="match status" value="1"/>
</dbReference>
<name>A0A0G3H2T4_9CORY</name>
<organism evidence="8 9">
    <name type="scientific">Corynebacterium mustelae</name>
    <dbReference type="NCBI Taxonomy" id="571915"/>
    <lineage>
        <taxon>Bacteria</taxon>
        <taxon>Bacillati</taxon>
        <taxon>Actinomycetota</taxon>
        <taxon>Actinomycetes</taxon>
        <taxon>Mycobacteriales</taxon>
        <taxon>Corynebacteriaceae</taxon>
        <taxon>Corynebacterium</taxon>
    </lineage>
</organism>
<reference evidence="8 9" key="1">
    <citation type="journal article" date="2015" name="Genome Announc.">
        <title>Complete Genome Sequence of the Type Strain Corynebacterium mustelae DSM 45274, Isolated from Various Tissues of a Male Ferret with Lethal Sepsis.</title>
        <authorList>
            <person name="Ruckert C."/>
            <person name="Eimer J."/>
            <person name="Winkler A."/>
            <person name="Tauch A."/>
        </authorList>
    </citation>
    <scope>NUCLEOTIDE SEQUENCE [LARGE SCALE GENOMIC DNA]</scope>
    <source>
        <strain evidence="8 9">DSM 45274</strain>
    </source>
</reference>
<feature type="transmembrane region" description="Helical" evidence="7">
    <location>
        <begin position="62"/>
        <end position="79"/>
    </location>
</feature>
<keyword evidence="3 6" id="KW-0812">Transmembrane</keyword>
<dbReference type="STRING" id="571915.CMUST_13985"/>
<dbReference type="Proteomes" id="UP000035199">
    <property type="component" value="Chromosome"/>
</dbReference>
<dbReference type="InterPro" id="IPR001626">
    <property type="entry name" value="ABC_TroCD"/>
</dbReference>
<dbReference type="GO" id="GO:0043190">
    <property type="term" value="C:ATP-binding cassette (ABC) transporter complex"/>
    <property type="evidence" value="ECO:0007669"/>
    <property type="project" value="InterPro"/>
</dbReference>
<dbReference type="InterPro" id="IPR037294">
    <property type="entry name" value="ABC_BtuC-like"/>
</dbReference>
<feature type="transmembrane region" description="Helical" evidence="7">
    <location>
        <begin position="133"/>
        <end position="152"/>
    </location>
</feature>
<accession>A0A0G3H2T4</accession>
<evidence type="ECO:0000256" key="4">
    <source>
        <dbReference type="ARBA" id="ARBA00022989"/>
    </source>
</evidence>